<reference evidence="1" key="1">
    <citation type="submission" date="2018-11" db="EMBL/GenBank/DDBJ databases">
        <title>The sequence and de novo assembly of Larimichthys crocea genome using PacBio and Hi-C technologies.</title>
        <authorList>
            <person name="Xu P."/>
            <person name="Chen B."/>
            <person name="Zhou Z."/>
            <person name="Ke Q."/>
            <person name="Wu Y."/>
            <person name="Bai H."/>
            <person name="Pu F."/>
        </authorList>
    </citation>
    <scope>NUCLEOTIDE SEQUENCE</scope>
    <source>
        <tissue evidence="1">Muscle</tissue>
    </source>
</reference>
<sequence length="245" mass="28471">MSDGRQWLIREWENSDMEMADLQRNTLIRFLHEKEARLQRMCHFVAVGIVLLISAALALMIMDVYGRRVDTHPDMQPTPQAIRNSTDTRHEEQRLNHLGYPMAMLTAPRFYNYEDYLEWENEIGHAFCHGGFSYANRSLVVPRKGMYRVFLQITYEGKAQECPSDNQLKLSNMVFHFQDAYTMDVSLLSSADTVSCDMEGWTKSLYTSGLFYLEANSRLRVRSSYPALIVKTEHQVFFGAEFVPQ</sequence>
<organism evidence="1 2">
    <name type="scientific">Larimichthys crocea</name>
    <name type="common">Large yellow croaker</name>
    <name type="synonym">Pseudosciaena crocea</name>
    <dbReference type="NCBI Taxonomy" id="215358"/>
    <lineage>
        <taxon>Eukaryota</taxon>
        <taxon>Metazoa</taxon>
        <taxon>Chordata</taxon>
        <taxon>Craniata</taxon>
        <taxon>Vertebrata</taxon>
        <taxon>Euteleostomi</taxon>
        <taxon>Actinopterygii</taxon>
        <taxon>Neopterygii</taxon>
        <taxon>Teleostei</taxon>
        <taxon>Neoteleostei</taxon>
        <taxon>Acanthomorphata</taxon>
        <taxon>Eupercaria</taxon>
        <taxon>Sciaenidae</taxon>
        <taxon>Larimichthys</taxon>
    </lineage>
</organism>
<keyword evidence="2" id="KW-1185">Reference proteome</keyword>
<evidence type="ECO:0000313" key="2">
    <source>
        <dbReference type="Proteomes" id="UP000793456"/>
    </source>
</evidence>
<comment type="caution">
    <text evidence="1">The sequence shown here is derived from an EMBL/GenBank/DDBJ whole genome shotgun (WGS) entry which is preliminary data.</text>
</comment>
<accession>A0ACD3QA94</accession>
<dbReference type="EMBL" id="CM011695">
    <property type="protein sequence ID" value="TMS03458.1"/>
    <property type="molecule type" value="Genomic_DNA"/>
</dbReference>
<name>A0ACD3QA94_LARCR</name>
<proteinExistence type="predicted"/>
<evidence type="ECO:0000313" key="1">
    <source>
        <dbReference type="EMBL" id="TMS03458.1"/>
    </source>
</evidence>
<gene>
    <name evidence="1" type="ORF">E3U43_000347</name>
</gene>
<dbReference type="Proteomes" id="UP000793456">
    <property type="component" value="Chromosome XXII"/>
</dbReference>
<protein>
    <submittedName>
        <fullName evidence="1">Uncharacterized protein</fullName>
    </submittedName>
</protein>